<evidence type="ECO:0000256" key="1">
    <source>
        <dbReference type="SAM" id="Phobius"/>
    </source>
</evidence>
<dbReference type="Proteomes" id="UP000680588">
    <property type="component" value="Chromosome"/>
</dbReference>
<evidence type="ECO:0000313" key="5">
    <source>
        <dbReference type="Proteomes" id="UP000680588"/>
    </source>
</evidence>
<keyword evidence="1" id="KW-0472">Membrane</keyword>
<keyword evidence="5" id="KW-1185">Reference proteome</keyword>
<feature type="signal peptide" evidence="2">
    <location>
        <begin position="1"/>
        <end position="30"/>
    </location>
</feature>
<feature type="transmembrane region" description="Helical" evidence="1">
    <location>
        <begin position="283"/>
        <end position="304"/>
    </location>
</feature>
<organism evidence="4 5">
    <name type="scientific">Arthrobacter sunyaminii</name>
    <dbReference type="NCBI Taxonomy" id="2816859"/>
    <lineage>
        <taxon>Bacteria</taxon>
        <taxon>Bacillati</taxon>
        <taxon>Actinomycetota</taxon>
        <taxon>Actinomycetes</taxon>
        <taxon>Micrococcales</taxon>
        <taxon>Micrococcaceae</taxon>
        <taxon>Arthrobacter</taxon>
    </lineage>
</organism>
<feature type="transmembrane region" description="Helical" evidence="1">
    <location>
        <begin position="316"/>
        <end position="332"/>
    </location>
</feature>
<accession>A0A975S8D6</accession>
<dbReference type="RefSeq" id="WP_207346712.1">
    <property type="nucleotide sequence ID" value="NZ_CP076456.1"/>
</dbReference>
<evidence type="ECO:0000259" key="3">
    <source>
        <dbReference type="Pfam" id="PF26514"/>
    </source>
</evidence>
<keyword evidence="1" id="KW-1133">Transmembrane helix</keyword>
<feature type="chain" id="PRO_5037677135" evidence="2">
    <location>
        <begin position="31"/>
        <end position="377"/>
    </location>
</feature>
<protein>
    <submittedName>
        <fullName evidence="4">Polymer-forming cytoskeletal protein</fullName>
    </submittedName>
</protein>
<dbReference type="KEGG" id="asun:KG104_08415"/>
<name>A0A975S8D6_9MICC</name>
<gene>
    <name evidence="4" type="ORF">KG104_08415</name>
</gene>
<sequence>MRLPSPPRRAFSAVLAAVLLILLTGTGALASSPAANSRLAPAVPAVVNDDAGPQFYSGLTIDVPDDVFGDVYASGQTITISGNVTGDVIAAGQTINITGNVDGNVRLAGQDVTISGEVARSGTIFASTLNVADTGALGTDLVGAAGDIDIAGAVGRDVEVGVGDLTIDGVVGGNLTYTSDDEAEIAQGAVSGTVERIAPETPEEPSVGERFVGWLLGLLYALVALSLVTVFAGWLLPRLLHRVTDQLVPRPWKALLVGFVASIAVPVVLLVLLVTVIGAPLALAGLLVWITLTLATFVFGAYYIGRLLFRGNQHPVVKSLVGGVILIVALHIPWLNIAVWLAMVFFGLGAQLLAIYDKRPWQRALPSSSASSSSETS</sequence>
<feature type="transmembrane region" description="Helical" evidence="1">
    <location>
        <begin position="338"/>
        <end position="356"/>
    </location>
</feature>
<reference evidence="4" key="1">
    <citation type="submission" date="2021-06" db="EMBL/GenBank/DDBJ databases">
        <title>Novel species in genus Arthrobacter.</title>
        <authorList>
            <person name="Zhang G."/>
        </authorList>
    </citation>
    <scope>NUCLEOTIDE SEQUENCE</scope>
    <source>
        <strain evidence="4">Zg-ZUI122</strain>
    </source>
</reference>
<dbReference type="EMBL" id="CP076456">
    <property type="protein sequence ID" value="QWQ37712.1"/>
    <property type="molecule type" value="Genomic_DNA"/>
</dbReference>
<dbReference type="AlphaFoldDB" id="A0A975S8D6"/>
<dbReference type="Pfam" id="PF26514">
    <property type="entry name" value="DUF8173"/>
    <property type="match status" value="1"/>
</dbReference>
<keyword evidence="2" id="KW-0732">Signal</keyword>
<keyword evidence="1" id="KW-0812">Transmembrane</keyword>
<dbReference type="InterPro" id="IPR058486">
    <property type="entry name" value="DUF8173"/>
</dbReference>
<evidence type="ECO:0000256" key="2">
    <source>
        <dbReference type="SAM" id="SignalP"/>
    </source>
</evidence>
<proteinExistence type="predicted"/>
<feature type="transmembrane region" description="Helical" evidence="1">
    <location>
        <begin position="256"/>
        <end position="277"/>
    </location>
</feature>
<feature type="domain" description="DUF8173" evidence="3">
    <location>
        <begin position="198"/>
        <end position="351"/>
    </location>
</feature>
<evidence type="ECO:0000313" key="4">
    <source>
        <dbReference type="EMBL" id="QWQ37712.1"/>
    </source>
</evidence>
<feature type="transmembrane region" description="Helical" evidence="1">
    <location>
        <begin position="211"/>
        <end position="236"/>
    </location>
</feature>